<keyword evidence="2" id="KW-1185">Reference proteome</keyword>
<protein>
    <submittedName>
        <fullName evidence="1">Uncharacterized protein</fullName>
    </submittedName>
</protein>
<evidence type="ECO:0000313" key="1">
    <source>
        <dbReference type="EMBL" id="KAE8308106.1"/>
    </source>
</evidence>
<dbReference type="SUPFAM" id="SSF52309">
    <property type="entry name" value="N-(deoxy)ribosyltransferase-like"/>
    <property type="match status" value="1"/>
</dbReference>
<reference evidence="2" key="1">
    <citation type="submission" date="2019-04" db="EMBL/GenBank/DDBJ databases">
        <title>Friends and foes A comparative genomics studyof 23 Aspergillus species from section Flavi.</title>
        <authorList>
            <consortium name="DOE Joint Genome Institute"/>
            <person name="Kjaerbolling I."/>
            <person name="Vesth T."/>
            <person name="Frisvad J.C."/>
            <person name="Nybo J.L."/>
            <person name="Theobald S."/>
            <person name="Kildgaard S."/>
            <person name="Isbrandt T."/>
            <person name="Kuo A."/>
            <person name="Sato A."/>
            <person name="Lyhne E.K."/>
            <person name="Kogle M.E."/>
            <person name="Wiebenga A."/>
            <person name="Kun R.S."/>
            <person name="Lubbers R.J."/>
            <person name="Makela M.R."/>
            <person name="Barry K."/>
            <person name="Chovatia M."/>
            <person name="Clum A."/>
            <person name="Daum C."/>
            <person name="Haridas S."/>
            <person name="He G."/>
            <person name="LaButti K."/>
            <person name="Lipzen A."/>
            <person name="Mondo S."/>
            <person name="Riley R."/>
            <person name="Salamov A."/>
            <person name="Simmons B.A."/>
            <person name="Magnuson J.K."/>
            <person name="Henrissat B."/>
            <person name="Mortensen U.H."/>
            <person name="Larsen T.O."/>
            <person name="Devries R.P."/>
            <person name="Grigoriev I.V."/>
            <person name="Machida M."/>
            <person name="Baker S.E."/>
            <person name="Andersen M.R."/>
        </authorList>
    </citation>
    <scope>NUCLEOTIDE SEQUENCE [LARGE SCALE GENOMIC DNA]</scope>
    <source>
        <strain evidence="2">CBS 130015</strain>
    </source>
</reference>
<organism evidence="1 2">
    <name type="scientific">Aspergillus transmontanensis</name>
    <dbReference type="NCBI Taxonomy" id="1034304"/>
    <lineage>
        <taxon>Eukaryota</taxon>
        <taxon>Fungi</taxon>
        <taxon>Dikarya</taxon>
        <taxon>Ascomycota</taxon>
        <taxon>Pezizomycotina</taxon>
        <taxon>Eurotiomycetes</taxon>
        <taxon>Eurotiomycetidae</taxon>
        <taxon>Eurotiales</taxon>
        <taxon>Aspergillaceae</taxon>
        <taxon>Aspergillus</taxon>
        <taxon>Aspergillus subgen. Circumdati</taxon>
    </lineage>
</organism>
<dbReference type="EMBL" id="ML738391">
    <property type="protein sequence ID" value="KAE8308106.1"/>
    <property type="molecule type" value="Genomic_DNA"/>
</dbReference>
<dbReference type="AlphaFoldDB" id="A0A5N6VIU7"/>
<dbReference type="Proteomes" id="UP000325433">
    <property type="component" value="Unassembled WGS sequence"/>
</dbReference>
<sequence>MLLALPGLEDFVTNILEYGQIWKGDGLFYSGLDGGHGYIQKTTQREGLAIDRVTNKRWPRAQIGNFKTLSMIDRFGRRLSQAFAETAQGEVYFFTRSGLDGTAFPATTVWGGWEYSALTKNPRVTRIIQVDPFKEGDLGHRIWTPDQCQSRNPPKSGNVAWNKVWGSEY</sequence>
<proteinExistence type="predicted"/>
<name>A0A5N6VIU7_9EURO</name>
<evidence type="ECO:0000313" key="2">
    <source>
        <dbReference type="Proteomes" id="UP000325433"/>
    </source>
</evidence>
<accession>A0A5N6VIU7</accession>
<gene>
    <name evidence="1" type="ORF">BDV41DRAFT_583894</name>
</gene>